<dbReference type="RefSeq" id="WP_377354711.1">
    <property type="nucleotide sequence ID" value="NZ_JBHTLQ010000074.1"/>
</dbReference>
<accession>A0ABW3T6B0</accession>
<organism evidence="13 14">
    <name type="scientific">Phenylobacterium conjunctum</name>
    <dbReference type="NCBI Taxonomy" id="1298959"/>
    <lineage>
        <taxon>Bacteria</taxon>
        <taxon>Pseudomonadati</taxon>
        <taxon>Pseudomonadota</taxon>
        <taxon>Alphaproteobacteria</taxon>
        <taxon>Caulobacterales</taxon>
        <taxon>Caulobacteraceae</taxon>
        <taxon>Phenylobacterium</taxon>
    </lineage>
</organism>
<keyword evidence="14" id="KW-1185">Reference proteome</keyword>
<protein>
    <recommendedName>
        <fullName evidence="4">Molybdopterin synthase catalytic subunit</fullName>
        <ecNumber evidence="3">2.8.1.12</ecNumber>
    </recommendedName>
    <alternativeName>
        <fullName evidence="10">MPT synthase subunit 2</fullName>
    </alternativeName>
    <alternativeName>
        <fullName evidence="8">Molybdenum cofactor biosynthesis protein E</fullName>
    </alternativeName>
    <alternativeName>
        <fullName evidence="9">Molybdopterin-converting factor large subunit</fullName>
    </alternativeName>
    <alternativeName>
        <fullName evidence="11">Molybdopterin-converting factor subunit 2</fullName>
    </alternativeName>
</protein>
<comment type="caution">
    <text evidence="13">The sequence shown here is derived from an EMBL/GenBank/DDBJ whole genome shotgun (WGS) entry which is preliminary data.</text>
</comment>
<dbReference type="Pfam" id="PF02391">
    <property type="entry name" value="MoaE"/>
    <property type="match status" value="1"/>
</dbReference>
<evidence type="ECO:0000256" key="10">
    <source>
        <dbReference type="ARBA" id="ARBA00030781"/>
    </source>
</evidence>
<gene>
    <name evidence="13" type="ORF">ACFQ27_19145</name>
</gene>
<dbReference type="InterPro" id="IPR003448">
    <property type="entry name" value="Mopterin_biosynth_MoaE"/>
</dbReference>
<comment type="catalytic activity">
    <reaction evidence="12">
        <text>2 [molybdopterin-synthase sulfur-carrier protein]-C-terminal-Gly-aminoethanethioate + cyclic pyranopterin phosphate + H2O = molybdopterin + 2 [molybdopterin-synthase sulfur-carrier protein]-C-terminal Gly-Gly + 2 H(+)</text>
        <dbReference type="Rhea" id="RHEA:26333"/>
        <dbReference type="Rhea" id="RHEA-COMP:12202"/>
        <dbReference type="Rhea" id="RHEA-COMP:19907"/>
        <dbReference type="ChEBI" id="CHEBI:15377"/>
        <dbReference type="ChEBI" id="CHEBI:15378"/>
        <dbReference type="ChEBI" id="CHEBI:58698"/>
        <dbReference type="ChEBI" id="CHEBI:59648"/>
        <dbReference type="ChEBI" id="CHEBI:90778"/>
        <dbReference type="ChEBI" id="CHEBI:232372"/>
        <dbReference type="EC" id="2.8.1.12"/>
    </reaction>
</comment>
<reference evidence="14" key="1">
    <citation type="journal article" date="2019" name="Int. J. Syst. Evol. Microbiol.">
        <title>The Global Catalogue of Microorganisms (GCM) 10K type strain sequencing project: providing services to taxonomists for standard genome sequencing and annotation.</title>
        <authorList>
            <consortium name="The Broad Institute Genomics Platform"/>
            <consortium name="The Broad Institute Genome Sequencing Center for Infectious Disease"/>
            <person name="Wu L."/>
            <person name="Ma J."/>
        </authorList>
    </citation>
    <scope>NUCLEOTIDE SEQUENCE [LARGE SCALE GENOMIC DNA]</scope>
    <source>
        <strain evidence="14">CCUG 55074</strain>
    </source>
</reference>
<dbReference type="CDD" id="cd00756">
    <property type="entry name" value="MoaE"/>
    <property type="match status" value="1"/>
</dbReference>
<keyword evidence="5" id="KW-0501">Molybdenum cofactor biosynthesis</keyword>
<dbReference type="PANTHER" id="PTHR23404">
    <property type="entry name" value="MOLYBDOPTERIN SYNTHASE RELATED"/>
    <property type="match status" value="1"/>
</dbReference>
<comment type="pathway">
    <text evidence="1">Cofactor biosynthesis; molybdopterin biosynthesis.</text>
</comment>
<dbReference type="EC" id="2.8.1.12" evidence="3"/>
<dbReference type="Proteomes" id="UP001597216">
    <property type="component" value="Unassembled WGS sequence"/>
</dbReference>
<comment type="subunit">
    <text evidence="7">Heterotetramer of 2 MoaD subunits and 2 MoaE subunits. Also stable as homodimer. The enzyme changes between these two forms during catalysis.</text>
</comment>
<dbReference type="InterPro" id="IPR036563">
    <property type="entry name" value="MoaE_sf"/>
</dbReference>
<name>A0ABW3T6B0_9CAUL</name>
<proteinExistence type="inferred from homology"/>
<evidence type="ECO:0000256" key="12">
    <source>
        <dbReference type="ARBA" id="ARBA00049878"/>
    </source>
</evidence>
<comment type="similarity">
    <text evidence="2">Belongs to the MoaE family.</text>
</comment>
<evidence type="ECO:0000256" key="1">
    <source>
        <dbReference type="ARBA" id="ARBA00005046"/>
    </source>
</evidence>
<evidence type="ECO:0000256" key="4">
    <source>
        <dbReference type="ARBA" id="ARBA00013858"/>
    </source>
</evidence>
<evidence type="ECO:0000256" key="9">
    <source>
        <dbReference type="ARBA" id="ARBA00030407"/>
    </source>
</evidence>
<evidence type="ECO:0000256" key="5">
    <source>
        <dbReference type="ARBA" id="ARBA00023150"/>
    </source>
</evidence>
<dbReference type="Gene3D" id="3.90.1170.40">
    <property type="entry name" value="Molybdopterin biosynthesis MoaE subunit"/>
    <property type="match status" value="1"/>
</dbReference>
<evidence type="ECO:0000256" key="8">
    <source>
        <dbReference type="ARBA" id="ARBA00029745"/>
    </source>
</evidence>
<dbReference type="SUPFAM" id="SSF54690">
    <property type="entry name" value="Molybdopterin synthase subunit MoaE"/>
    <property type="match status" value="1"/>
</dbReference>
<dbReference type="EMBL" id="JBHTLQ010000074">
    <property type="protein sequence ID" value="MFD1192714.1"/>
    <property type="molecule type" value="Genomic_DNA"/>
</dbReference>
<evidence type="ECO:0000256" key="2">
    <source>
        <dbReference type="ARBA" id="ARBA00005426"/>
    </source>
</evidence>
<sequence>MMIRLTDQPFEPGALLTGFSQGRTETGAIASFTGLARSEAGSTTTLTLEAYPGFTERAIQAIADQARTRFALQDLLILHRIGDIAPGEAIVFVATAAPHRRAAFEACDFLMDYLKSRAPFWKKETGPDGPRWIEPRDQDHADIARWELGQPIKLSPSSRTPPRA</sequence>
<evidence type="ECO:0000256" key="6">
    <source>
        <dbReference type="ARBA" id="ARBA00025448"/>
    </source>
</evidence>
<evidence type="ECO:0000313" key="13">
    <source>
        <dbReference type="EMBL" id="MFD1192714.1"/>
    </source>
</evidence>
<evidence type="ECO:0000256" key="3">
    <source>
        <dbReference type="ARBA" id="ARBA00011950"/>
    </source>
</evidence>
<evidence type="ECO:0000256" key="7">
    <source>
        <dbReference type="ARBA" id="ARBA00026066"/>
    </source>
</evidence>
<evidence type="ECO:0000256" key="11">
    <source>
        <dbReference type="ARBA" id="ARBA00032474"/>
    </source>
</evidence>
<evidence type="ECO:0000313" key="14">
    <source>
        <dbReference type="Proteomes" id="UP001597216"/>
    </source>
</evidence>
<comment type="function">
    <text evidence="6">Converts molybdopterin precursor Z into molybdopterin. This requires the incorporation of two sulfur atoms into precursor Z to generate a dithiolene group. The sulfur is provided by MoaD.</text>
</comment>